<name>F1TF67_9FIRM</name>
<accession>F1TF67</accession>
<dbReference type="Pfam" id="PF19892">
    <property type="entry name" value="DUF6365"/>
    <property type="match status" value="1"/>
</dbReference>
<dbReference type="STRING" id="588581.Cpap_1200"/>
<reference evidence="1" key="1">
    <citation type="submission" date="2009-07" db="EMBL/GenBank/DDBJ databases">
        <authorList>
            <consortium name="US DOE Joint Genome Institute (JGI-PGF)"/>
            <person name="Lucas S."/>
            <person name="Copeland A."/>
            <person name="Lapidus A."/>
            <person name="Glavina del Rio T."/>
            <person name="Tice H."/>
            <person name="Bruce D."/>
            <person name="Goodwin L."/>
            <person name="Pitluck S."/>
            <person name="Larimer F."/>
            <person name="Land M.L."/>
            <person name="Mouttaki H."/>
            <person name="He Z."/>
            <person name="Zhou J."/>
            <person name="Hemme C.L."/>
        </authorList>
    </citation>
    <scope>NUCLEOTIDE SEQUENCE [LARGE SCALE GENOMIC DNA]</scope>
    <source>
        <strain evidence="1">DSM 2782</strain>
    </source>
</reference>
<proteinExistence type="predicted"/>
<sequence length="413" mass="47740">MNVLFIVTSYWAYGELLIALQFAKRIQVKGYKVHFLVPPSHEKALSSCKIPYTILIPKAGRINQVLIKDLENTFKPQYVILSDFINYYFCEKHYGLKVEDLHIFKGKLGTFDNFDWALKRRGMDTYGYKSKVLDEVDVKNFGFRIVPCPIANPSLQHEKEQNKFYYPLVDEFLPYDRQVKEKVRKELNLPLNKPIVLVTSAVWQQTHKLYPHVESFVEASNKIFADTIIKSVDKGIILCVGPSELFNQKGLTSDVKTFSGLPPEIFEKYAIASDLFLSRNITSTTLAKIALSGIPSVVITNSIFFKQGKRQDINLPFKPTEQVNEILNKLDICYPYSMFPVGWHTFLEPLVRQNPYMDVVINAEQFDEEDTIQKIKNILENPGVLEKFQIRANKYREIVDNLPKPDEVLKQLR</sequence>
<keyword evidence="2" id="KW-1185">Reference proteome</keyword>
<dbReference type="SUPFAM" id="SSF53756">
    <property type="entry name" value="UDP-Glycosyltransferase/glycogen phosphorylase"/>
    <property type="match status" value="1"/>
</dbReference>
<dbReference type="InterPro" id="IPR045945">
    <property type="entry name" value="DUF6365"/>
</dbReference>
<protein>
    <submittedName>
        <fullName evidence="1">Uncharacterized protein</fullName>
    </submittedName>
</protein>
<dbReference type="Proteomes" id="UP000003860">
    <property type="component" value="Unassembled WGS sequence"/>
</dbReference>
<comment type="caution">
    <text evidence="1">The sequence shown here is derived from an EMBL/GenBank/DDBJ whole genome shotgun (WGS) entry which is preliminary data.</text>
</comment>
<organism evidence="1 2">
    <name type="scientific">Ruminiclostridium papyrosolvens DSM 2782</name>
    <dbReference type="NCBI Taxonomy" id="588581"/>
    <lineage>
        <taxon>Bacteria</taxon>
        <taxon>Bacillati</taxon>
        <taxon>Bacillota</taxon>
        <taxon>Clostridia</taxon>
        <taxon>Eubacteriales</taxon>
        <taxon>Oscillospiraceae</taxon>
        <taxon>Ruminiclostridium</taxon>
    </lineage>
</organism>
<reference evidence="1" key="2">
    <citation type="submission" date="2011-01" db="EMBL/GenBank/DDBJ databases">
        <title>The Non-contiguous Finished genome of Clostridium papyrosolvens.</title>
        <authorList>
            <person name="Lucas S."/>
            <person name="Copeland A."/>
            <person name="Lapidus A."/>
            <person name="Cheng J.-F."/>
            <person name="Goodwin L."/>
            <person name="Pitluck S."/>
            <person name="Misra M."/>
            <person name="Chertkov O."/>
            <person name="Detter J.C."/>
            <person name="Han C."/>
            <person name="Tapia R."/>
            <person name="Land M."/>
            <person name="Hauser L."/>
            <person name="Kyrpides N."/>
            <person name="Ivanova N."/>
            <person name="Pagani I."/>
            <person name="Mouttaki H."/>
            <person name="He Z."/>
            <person name="Zhou J."/>
            <person name="Hemme C.L."/>
            <person name="Woyke T."/>
        </authorList>
    </citation>
    <scope>NUCLEOTIDE SEQUENCE [LARGE SCALE GENOMIC DNA]</scope>
    <source>
        <strain evidence="1">DSM 2782</strain>
    </source>
</reference>
<dbReference type="EMBL" id="ACXX02000010">
    <property type="protein sequence ID" value="EGD47005.1"/>
    <property type="molecule type" value="Genomic_DNA"/>
</dbReference>
<evidence type="ECO:0000313" key="1">
    <source>
        <dbReference type="EMBL" id="EGD47005.1"/>
    </source>
</evidence>
<dbReference type="eggNOG" id="ENOG5030G75">
    <property type="taxonomic scope" value="Bacteria"/>
</dbReference>
<dbReference type="RefSeq" id="WP_004620587.1">
    <property type="nucleotide sequence ID" value="NZ_ACXX02000010.1"/>
</dbReference>
<dbReference type="OrthoDB" id="1738372at2"/>
<gene>
    <name evidence="1" type="ORF">Cpap_1200</name>
</gene>
<dbReference type="AlphaFoldDB" id="F1TF67"/>
<evidence type="ECO:0000313" key="2">
    <source>
        <dbReference type="Proteomes" id="UP000003860"/>
    </source>
</evidence>